<reference evidence="9" key="2">
    <citation type="submission" date="2012-11" db="EMBL/GenBank/DDBJ databases">
        <authorList>
            <person name="Kuo A."/>
            <person name="Curtis B.A."/>
            <person name="Tanifuji G."/>
            <person name="Burki F."/>
            <person name="Gruber A."/>
            <person name="Irimia M."/>
            <person name="Maruyama S."/>
            <person name="Arias M.C."/>
            <person name="Ball S.G."/>
            <person name="Gile G.H."/>
            <person name="Hirakawa Y."/>
            <person name="Hopkins J.F."/>
            <person name="Rensing S.A."/>
            <person name="Schmutz J."/>
            <person name="Symeonidi A."/>
            <person name="Elias M."/>
            <person name="Eveleigh R.J."/>
            <person name="Herman E.K."/>
            <person name="Klute M.J."/>
            <person name="Nakayama T."/>
            <person name="Obornik M."/>
            <person name="Reyes-Prieto A."/>
            <person name="Armbrust E.V."/>
            <person name="Aves S.J."/>
            <person name="Beiko R.G."/>
            <person name="Coutinho P."/>
            <person name="Dacks J.B."/>
            <person name="Durnford D.G."/>
            <person name="Fast N.M."/>
            <person name="Green B.R."/>
            <person name="Grisdale C."/>
            <person name="Hempe F."/>
            <person name="Henrissat B."/>
            <person name="Hoppner M.P."/>
            <person name="Ishida K.-I."/>
            <person name="Kim E."/>
            <person name="Koreny L."/>
            <person name="Kroth P.G."/>
            <person name="Liu Y."/>
            <person name="Malik S.-B."/>
            <person name="Maier U.G."/>
            <person name="McRose D."/>
            <person name="Mock T."/>
            <person name="Neilson J.A."/>
            <person name="Onodera N.T."/>
            <person name="Poole A.M."/>
            <person name="Pritham E.J."/>
            <person name="Richards T.A."/>
            <person name="Rocap G."/>
            <person name="Roy S.W."/>
            <person name="Sarai C."/>
            <person name="Schaack S."/>
            <person name="Shirato S."/>
            <person name="Slamovits C.H."/>
            <person name="Spencer D.F."/>
            <person name="Suzuki S."/>
            <person name="Worden A.Z."/>
            <person name="Zauner S."/>
            <person name="Barry K."/>
            <person name="Bell C."/>
            <person name="Bharti A.K."/>
            <person name="Crow J.A."/>
            <person name="Grimwood J."/>
            <person name="Kramer R."/>
            <person name="Lindquist E."/>
            <person name="Lucas S."/>
            <person name="Salamov A."/>
            <person name="McFadden G.I."/>
            <person name="Lane C.E."/>
            <person name="Keeling P.J."/>
            <person name="Gray M.W."/>
            <person name="Grigoriev I.V."/>
            <person name="Archibald J.M."/>
        </authorList>
    </citation>
    <scope>NUCLEOTIDE SEQUENCE</scope>
    <source>
        <strain evidence="9">CCMP2712</strain>
    </source>
</reference>
<proteinExistence type="inferred from homology"/>
<keyword evidence="3" id="KW-0805">Transcription regulation</keyword>
<sequence>MVATLFPHPPTSPGQTPTHIPARVPGSAVAERTRMEGMAEETLEEMMAEISSIRASMVQFISGFSIGAEAQLNQAKIVSRVQSSLERIANLSSNAQTILPSSVSEIFERIDRPTSSQNVDVAAQSYEQFGTGLDGMDSRVAELMQTAQQRIEAWNRLPKSLGVAANSFAKFRAQKFPTTCLKSKRPRLTDDPDAELLPDSRSEMAAAVAGRVVKLQRAGMNMKKGILAAQIMQAKDSQVVNVVAAAEGVISVHLVKEGEIVRQGQPLMTITMNSLVHYVSALRRIPNISVLLERASPADLSSSTTNPKRFVLVIGVQGVLTARLSIRRFHAEDFEAKSKMAAVGTPNTGAAGSGTPRPDSSRDGNALMSDNVEDMMHIDQHDSHDGGDGVLGSDKGQFSSGTGFLRMDAISISGITESLGPWDLSSHAIFRAINQEAYAVLHTLRSRNRSSSQEQVLSDFVIWLSHFRSLFSTKCIYCKKILIADSPTEVGKHTYLPCAGRDIVTGAPYHPQCCPVRNSMDGSQSAMF</sequence>
<gene>
    <name evidence="7" type="ORF">GUITHDRAFT_109607</name>
</gene>
<feature type="region of interest" description="Disordered" evidence="6">
    <location>
        <begin position="343"/>
        <end position="367"/>
    </location>
</feature>
<evidence type="ECO:0000256" key="4">
    <source>
        <dbReference type="ARBA" id="ARBA00023163"/>
    </source>
</evidence>
<dbReference type="HOGENOM" id="CLU_516274_0_0_1"/>
<dbReference type="PANTHER" id="PTHR13130">
    <property type="entry name" value="34 KDA TRANSCRIPTIONAL CO-ACTIVATOR-RELATED"/>
    <property type="match status" value="1"/>
</dbReference>
<evidence type="ECO:0000256" key="1">
    <source>
        <dbReference type="ARBA" id="ARBA00004123"/>
    </source>
</evidence>
<dbReference type="Pfam" id="PF11571">
    <property type="entry name" value="Med27"/>
    <property type="match status" value="1"/>
</dbReference>
<keyword evidence="4" id="KW-0804">Transcription</keyword>
<comment type="similarity">
    <text evidence="2">Belongs to the Mediator complex subunit 27 family.</text>
</comment>
<dbReference type="Proteomes" id="UP000011087">
    <property type="component" value="Unassembled WGS sequence"/>
</dbReference>
<dbReference type="PANTHER" id="PTHR13130:SF4">
    <property type="entry name" value="MEDIATOR OF RNA POLYMERASE II TRANSCRIPTION SUBUNIT 27"/>
    <property type="match status" value="1"/>
</dbReference>
<feature type="region of interest" description="Disordered" evidence="6">
    <location>
        <begin position="1"/>
        <end position="20"/>
    </location>
</feature>
<dbReference type="KEGG" id="gtt:GUITHDRAFT_109607"/>
<dbReference type="InterPro" id="IPR021627">
    <property type="entry name" value="Mediator_Med27"/>
</dbReference>
<keyword evidence="5" id="KW-0539">Nucleus</keyword>
<dbReference type="EnsemblProtists" id="EKX44487">
    <property type="protein sequence ID" value="EKX44487"/>
    <property type="gene ID" value="GUITHDRAFT_109607"/>
</dbReference>
<evidence type="ECO:0000256" key="6">
    <source>
        <dbReference type="SAM" id="MobiDB-lite"/>
    </source>
</evidence>
<evidence type="ECO:0000256" key="5">
    <source>
        <dbReference type="ARBA" id="ARBA00023242"/>
    </source>
</evidence>
<protein>
    <submittedName>
        <fullName evidence="7 8">Uncharacterized protein</fullName>
    </submittedName>
</protein>
<evidence type="ECO:0000256" key="3">
    <source>
        <dbReference type="ARBA" id="ARBA00023015"/>
    </source>
</evidence>
<dbReference type="GO" id="GO:0003713">
    <property type="term" value="F:transcription coactivator activity"/>
    <property type="evidence" value="ECO:0007669"/>
    <property type="project" value="TreeGrafter"/>
</dbReference>
<comment type="subcellular location">
    <subcellularLocation>
        <location evidence="1">Nucleus</location>
    </subcellularLocation>
</comment>
<reference evidence="7 9" key="1">
    <citation type="journal article" date="2012" name="Nature">
        <title>Algal genomes reveal evolutionary mosaicism and the fate of nucleomorphs.</title>
        <authorList>
            <consortium name="DOE Joint Genome Institute"/>
            <person name="Curtis B.A."/>
            <person name="Tanifuji G."/>
            <person name="Burki F."/>
            <person name="Gruber A."/>
            <person name="Irimia M."/>
            <person name="Maruyama S."/>
            <person name="Arias M.C."/>
            <person name="Ball S.G."/>
            <person name="Gile G.H."/>
            <person name="Hirakawa Y."/>
            <person name="Hopkins J.F."/>
            <person name="Kuo A."/>
            <person name="Rensing S.A."/>
            <person name="Schmutz J."/>
            <person name="Symeonidi A."/>
            <person name="Elias M."/>
            <person name="Eveleigh R.J."/>
            <person name="Herman E.K."/>
            <person name="Klute M.J."/>
            <person name="Nakayama T."/>
            <person name="Obornik M."/>
            <person name="Reyes-Prieto A."/>
            <person name="Armbrust E.V."/>
            <person name="Aves S.J."/>
            <person name="Beiko R.G."/>
            <person name="Coutinho P."/>
            <person name="Dacks J.B."/>
            <person name="Durnford D.G."/>
            <person name="Fast N.M."/>
            <person name="Green B.R."/>
            <person name="Grisdale C.J."/>
            <person name="Hempel F."/>
            <person name="Henrissat B."/>
            <person name="Hoppner M.P."/>
            <person name="Ishida K."/>
            <person name="Kim E."/>
            <person name="Koreny L."/>
            <person name="Kroth P.G."/>
            <person name="Liu Y."/>
            <person name="Malik S.B."/>
            <person name="Maier U.G."/>
            <person name="McRose D."/>
            <person name="Mock T."/>
            <person name="Neilson J.A."/>
            <person name="Onodera N.T."/>
            <person name="Poole A.M."/>
            <person name="Pritham E.J."/>
            <person name="Richards T.A."/>
            <person name="Rocap G."/>
            <person name="Roy S.W."/>
            <person name="Sarai C."/>
            <person name="Schaack S."/>
            <person name="Shirato S."/>
            <person name="Slamovits C.H."/>
            <person name="Spencer D.F."/>
            <person name="Suzuki S."/>
            <person name="Worden A.Z."/>
            <person name="Zauner S."/>
            <person name="Barry K."/>
            <person name="Bell C."/>
            <person name="Bharti A.K."/>
            <person name="Crow J.A."/>
            <person name="Grimwood J."/>
            <person name="Kramer R."/>
            <person name="Lindquist E."/>
            <person name="Lucas S."/>
            <person name="Salamov A."/>
            <person name="McFadden G.I."/>
            <person name="Lane C.E."/>
            <person name="Keeling P.J."/>
            <person name="Gray M.W."/>
            <person name="Grigoriev I.V."/>
            <person name="Archibald J.M."/>
        </authorList>
    </citation>
    <scope>NUCLEOTIDE SEQUENCE</scope>
    <source>
        <strain evidence="7 9">CCMP2712</strain>
    </source>
</reference>
<dbReference type="PaxDb" id="55529-EKX44487"/>
<evidence type="ECO:0000256" key="2">
    <source>
        <dbReference type="ARBA" id="ARBA00008048"/>
    </source>
</evidence>
<dbReference type="GO" id="GO:0016592">
    <property type="term" value="C:mediator complex"/>
    <property type="evidence" value="ECO:0007669"/>
    <property type="project" value="InterPro"/>
</dbReference>
<dbReference type="GO" id="GO:0006357">
    <property type="term" value="P:regulation of transcription by RNA polymerase II"/>
    <property type="evidence" value="ECO:0007669"/>
    <property type="project" value="TreeGrafter"/>
</dbReference>
<name>L1J828_GUITC</name>
<evidence type="ECO:0000313" key="8">
    <source>
        <dbReference type="EnsemblProtists" id="EKX44487"/>
    </source>
</evidence>
<dbReference type="GeneID" id="17301215"/>
<reference evidence="8" key="3">
    <citation type="submission" date="2016-03" db="UniProtKB">
        <authorList>
            <consortium name="EnsemblProtists"/>
        </authorList>
    </citation>
    <scope>IDENTIFICATION</scope>
</reference>
<dbReference type="EMBL" id="JH993004">
    <property type="protein sequence ID" value="EKX44487.1"/>
    <property type="molecule type" value="Genomic_DNA"/>
</dbReference>
<dbReference type="AlphaFoldDB" id="L1J828"/>
<dbReference type="RefSeq" id="XP_005831467.1">
    <property type="nucleotide sequence ID" value="XM_005831410.1"/>
</dbReference>
<evidence type="ECO:0000313" key="9">
    <source>
        <dbReference type="Proteomes" id="UP000011087"/>
    </source>
</evidence>
<accession>L1J828</accession>
<organism evidence="7">
    <name type="scientific">Guillardia theta (strain CCMP2712)</name>
    <name type="common">Cryptophyte</name>
    <dbReference type="NCBI Taxonomy" id="905079"/>
    <lineage>
        <taxon>Eukaryota</taxon>
        <taxon>Cryptophyceae</taxon>
        <taxon>Pyrenomonadales</taxon>
        <taxon>Geminigeraceae</taxon>
        <taxon>Guillardia</taxon>
    </lineage>
</organism>
<evidence type="ECO:0000313" key="7">
    <source>
        <dbReference type="EMBL" id="EKX44487.1"/>
    </source>
</evidence>
<keyword evidence="9" id="KW-1185">Reference proteome</keyword>